<protein>
    <recommendedName>
        <fullName evidence="5">Transposase</fullName>
    </recommendedName>
</protein>
<evidence type="ECO:0000313" key="3">
    <source>
        <dbReference type="EMBL" id="KAK1383426.1"/>
    </source>
</evidence>
<dbReference type="Pfam" id="PF03004">
    <property type="entry name" value="Transposase_24"/>
    <property type="match status" value="1"/>
</dbReference>
<accession>A0AAD8IEB0</accession>
<feature type="coiled-coil region" evidence="1">
    <location>
        <begin position="399"/>
        <end position="433"/>
    </location>
</feature>
<dbReference type="AlphaFoldDB" id="A0AAD8IEB0"/>
<evidence type="ECO:0008006" key="5">
    <source>
        <dbReference type="Google" id="ProtNLM"/>
    </source>
</evidence>
<dbReference type="Proteomes" id="UP001237642">
    <property type="component" value="Unassembled WGS sequence"/>
</dbReference>
<feature type="region of interest" description="Disordered" evidence="2">
    <location>
        <begin position="264"/>
        <end position="289"/>
    </location>
</feature>
<feature type="compositionally biased region" description="Polar residues" evidence="2">
    <location>
        <begin position="60"/>
        <end position="100"/>
    </location>
</feature>
<sequence>MSGKKKSGTKLSKFFVPSTRLHIKMRPRFFLSSRREHSSSGEQTSQNAPQEALRSEQRTLNKQRAPTEQRALTEQSAPTEQRTLTEQRAPTEQSAPTEQRTLTEQRAPTEQRILTEHPNLNESSLTASNENAWIVGSTHSDGRVRVDVIDNILEPSNKCAHKITDIIYERLEPVGYNWKSVTNMTQDFYFEEFKKYFVWKPQLSDRVLRDAWLKSARIRYADICCSARRAWEKDGKRKNKIGEDVWMSWIQYWNSPLFQSKSEIQKRNRNSGVDGRPSTHTGGSLSHKKHAIHLAEKLKRKPTAGDVFKYTHSKNHDSKTFIDTKSKQVYDNLEAQLKELSQNVNDSAIAQPIDENKLYFDVVGGKNKKNVVYGIGSSQSIFYGPNKSHDITASGIGSQGNYNEDYEKLQAELQEMKDLVKAVKEQQQAMESRLLMMVEPHSNDDPDLPATNEDSHN</sequence>
<dbReference type="EMBL" id="JAUIZM010000005">
    <property type="protein sequence ID" value="KAK1383426.1"/>
    <property type="molecule type" value="Genomic_DNA"/>
</dbReference>
<evidence type="ECO:0000256" key="1">
    <source>
        <dbReference type="SAM" id="Coils"/>
    </source>
</evidence>
<comment type="caution">
    <text evidence="3">The sequence shown here is derived from an EMBL/GenBank/DDBJ whole genome shotgun (WGS) entry which is preliminary data.</text>
</comment>
<feature type="compositionally biased region" description="Basic and acidic residues" evidence="2">
    <location>
        <begin position="101"/>
        <end position="111"/>
    </location>
</feature>
<organism evidence="3 4">
    <name type="scientific">Heracleum sosnowskyi</name>
    <dbReference type="NCBI Taxonomy" id="360622"/>
    <lineage>
        <taxon>Eukaryota</taxon>
        <taxon>Viridiplantae</taxon>
        <taxon>Streptophyta</taxon>
        <taxon>Embryophyta</taxon>
        <taxon>Tracheophyta</taxon>
        <taxon>Spermatophyta</taxon>
        <taxon>Magnoliopsida</taxon>
        <taxon>eudicotyledons</taxon>
        <taxon>Gunneridae</taxon>
        <taxon>Pentapetalae</taxon>
        <taxon>asterids</taxon>
        <taxon>campanulids</taxon>
        <taxon>Apiales</taxon>
        <taxon>Apiaceae</taxon>
        <taxon>Apioideae</taxon>
        <taxon>apioid superclade</taxon>
        <taxon>Tordylieae</taxon>
        <taxon>Tordyliinae</taxon>
        <taxon>Heracleum</taxon>
    </lineage>
</organism>
<name>A0AAD8IEB0_9APIA</name>
<feature type="region of interest" description="Disordered" evidence="2">
    <location>
        <begin position="1"/>
        <end position="111"/>
    </location>
</feature>
<reference evidence="3" key="2">
    <citation type="submission" date="2023-05" db="EMBL/GenBank/DDBJ databases">
        <authorList>
            <person name="Schelkunov M.I."/>
        </authorList>
    </citation>
    <scope>NUCLEOTIDE SEQUENCE</scope>
    <source>
        <strain evidence="3">Hsosn_3</strain>
        <tissue evidence="3">Leaf</tissue>
    </source>
</reference>
<evidence type="ECO:0000256" key="2">
    <source>
        <dbReference type="SAM" id="MobiDB-lite"/>
    </source>
</evidence>
<feature type="coiled-coil region" evidence="1">
    <location>
        <begin position="323"/>
        <end position="350"/>
    </location>
</feature>
<evidence type="ECO:0000313" key="4">
    <source>
        <dbReference type="Proteomes" id="UP001237642"/>
    </source>
</evidence>
<dbReference type="InterPro" id="IPR004252">
    <property type="entry name" value="Probable_transposase_24"/>
</dbReference>
<feature type="compositionally biased region" description="Polar residues" evidence="2">
    <location>
        <begin position="40"/>
        <end position="49"/>
    </location>
</feature>
<keyword evidence="1" id="KW-0175">Coiled coil</keyword>
<keyword evidence="4" id="KW-1185">Reference proteome</keyword>
<reference evidence="3" key="1">
    <citation type="submission" date="2023-02" db="EMBL/GenBank/DDBJ databases">
        <title>Genome of toxic invasive species Heracleum sosnowskyi carries increased number of genes despite the absence of recent whole-genome duplications.</title>
        <authorList>
            <person name="Schelkunov M."/>
            <person name="Shtratnikova V."/>
            <person name="Makarenko M."/>
            <person name="Klepikova A."/>
            <person name="Omelchenko D."/>
            <person name="Novikova G."/>
            <person name="Obukhova E."/>
            <person name="Bogdanov V."/>
            <person name="Penin A."/>
            <person name="Logacheva M."/>
        </authorList>
    </citation>
    <scope>NUCLEOTIDE SEQUENCE</scope>
    <source>
        <strain evidence="3">Hsosn_3</strain>
        <tissue evidence="3">Leaf</tissue>
    </source>
</reference>
<gene>
    <name evidence="3" type="ORF">POM88_021161</name>
</gene>
<proteinExistence type="predicted"/>